<feature type="compositionally biased region" description="Basic and acidic residues" evidence="4">
    <location>
        <begin position="54"/>
        <end position="70"/>
    </location>
</feature>
<dbReference type="InterPro" id="IPR020472">
    <property type="entry name" value="WD40_PAC1"/>
</dbReference>
<name>A0A8J1LCT1_XENLA</name>
<dbReference type="InterPro" id="IPR036322">
    <property type="entry name" value="WD40_repeat_dom_sf"/>
</dbReference>
<evidence type="ECO:0000256" key="3">
    <source>
        <dbReference type="PROSITE-ProRule" id="PRU00221"/>
    </source>
</evidence>
<feature type="repeat" description="WD" evidence="3">
    <location>
        <begin position="124"/>
        <end position="163"/>
    </location>
</feature>
<organism evidence="5 8">
    <name type="scientific">Xenopus laevis</name>
    <name type="common">African clawed frog</name>
    <dbReference type="NCBI Taxonomy" id="8355"/>
    <lineage>
        <taxon>Eukaryota</taxon>
        <taxon>Metazoa</taxon>
        <taxon>Chordata</taxon>
        <taxon>Craniata</taxon>
        <taxon>Vertebrata</taxon>
        <taxon>Euteleostomi</taxon>
        <taxon>Amphibia</taxon>
        <taxon>Batrachia</taxon>
        <taxon>Anura</taxon>
        <taxon>Pipoidea</taxon>
        <taxon>Pipidae</taxon>
        <taxon>Xenopodinae</taxon>
        <taxon>Xenopus</taxon>
        <taxon>Xenopus</taxon>
    </lineage>
</organism>
<dbReference type="Xenbase" id="XB-GENE-1017162">
    <property type="gene designation" value="XB1017155.S"/>
</dbReference>
<keyword evidence="5" id="KW-1185">Reference proteome</keyword>
<keyword evidence="1 3" id="KW-0853">WD repeat</keyword>
<accession>A0A8J1LCT1</accession>
<sequence>MDTVLLRKIRKKLRQIETLEHLQRELTESEIEKVSRKFELRHELEEVLARDVTLDSKEKSEKKAHTKATDRLALPIHAKSSDNRPKPSNTPCSPPAAESAPKRTLPVKVDSFPLQNSRFHVRSLKGHNDLVTCALIHGTSIVSGSCDTSVRVWDMSSGSELKTLCGHTGGVTCLTLISDVGAAALDSSSSVPNETFLASGSSDCSIKVWSLNEGHQELSIYTYSGVSSITHIPDTQLLVSGSEGGKVEVWDLQTKQTVYSKRAHEDSVITLQVHFGFLYSGSVDGFLKVWRISSSGSLSLMHSSDSHAHSLQGLSSLCVAGECSVYIATRGTSLKVLNWKQDRLTRLSNHLLDSGFVDSVALTSDNLLIASGYNIDRGYGYLNVRNGDTGMYLGTLSHPDLPRIMCLFASQSLNGRCCWVTGGRELLLWEECPKGTKLPEGKALQFQFCSGFLEPAPDTESEEDEDSELWEADTDSVSCNSEQGKTQGWLWCVLI</sequence>
<dbReference type="PRINTS" id="PR00320">
    <property type="entry name" value="GPROTEINBRPT"/>
</dbReference>
<evidence type="ECO:0000313" key="5">
    <source>
        <dbReference type="Proteomes" id="UP000186698"/>
    </source>
</evidence>
<proteinExistence type="predicted"/>
<feature type="region of interest" description="Disordered" evidence="4">
    <location>
        <begin position="54"/>
        <end position="104"/>
    </location>
</feature>
<dbReference type="InterPro" id="IPR019775">
    <property type="entry name" value="WD40_repeat_CS"/>
</dbReference>
<dbReference type="Gene3D" id="2.130.10.10">
    <property type="entry name" value="YVTN repeat-like/Quinoprotein amine dehydrogenase"/>
    <property type="match status" value="1"/>
</dbReference>
<dbReference type="RefSeq" id="XP_018082780.1">
    <property type="nucleotide sequence ID" value="XM_018227291.2"/>
</dbReference>
<dbReference type="InterPro" id="IPR015943">
    <property type="entry name" value="WD40/YVTN_repeat-like_dom_sf"/>
</dbReference>
<dbReference type="PANTHER" id="PTHR19848:SF8">
    <property type="entry name" value="F-BOX AND WD REPEAT DOMAIN CONTAINING 7"/>
    <property type="match status" value="1"/>
</dbReference>
<dbReference type="PROSITE" id="PS50294">
    <property type="entry name" value="WD_REPEATS_REGION"/>
    <property type="match status" value="1"/>
</dbReference>
<dbReference type="KEGG" id="xla:108697344"/>
<evidence type="ECO:0000256" key="1">
    <source>
        <dbReference type="ARBA" id="ARBA00022574"/>
    </source>
</evidence>
<evidence type="ECO:0000256" key="4">
    <source>
        <dbReference type="SAM" id="MobiDB-lite"/>
    </source>
</evidence>
<feature type="repeat" description="WD" evidence="3">
    <location>
        <begin position="226"/>
        <end position="260"/>
    </location>
</feature>
<evidence type="ECO:0000313" key="9">
    <source>
        <dbReference type="Xenbase" id="XB-GENE-1017162"/>
    </source>
</evidence>
<dbReference type="PANTHER" id="PTHR19848">
    <property type="entry name" value="WD40 REPEAT PROTEIN"/>
    <property type="match status" value="1"/>
</dbReference>
<dbReference type="RefSeq" id="XP_018082781.1">
    <property type="nucleotide sequence ID" value="XM_018227292.2"/>
</dbReference>
<dbReference type="AlphaFoldDB" id="A0A8J1LCT1"/>
<dbReference type="Proteomes" id="UP000186698">
    <property type="component" value="Chromosome 7S"/>
</dbReference>
<dbReference type="PROSITE" id="PS50082">
    <property type="entry name" value="WD_REPEATS_2"/>
    <property type="match status" value="4"/>
</dbReference>
<dbReference type="SUPFAM" id="SSF50978">
    <property type="entry name" value="WD40 repeat-like"/>
    <property type="match status" value="1"/>
</dbReference>
<protein>
    <submittedName>
        <fullName evidence="6 7">F-box/WD repeat-containing protein pof1 isoform X1</fullName>
    </submittedName>
</protein>
<dbReference type="PROSITE" id="PS00678">
    <property type="entry name" value="WD_REPEATS_1"/>
    <property type="match status" value="1"/>
</dbReference>
<keyword evidence="2" id="KW-0677">Repeat</keyword>
<evidence type="ECO:0000313" key="8">
    <source>
        <dbReference type="RefSeq" id="XP_041426774.1"/>
    </source>
</evidence>
<evidence type="ECO:0000313" key="7">
    <source>
        <dbReference type="RefSeq" id="XP_018082781.1"/>
    </source>
</evidence>
<dbReference type="OrthoDB" id="190105at2759"/>
<dbReference type="SUPFAM" id="SSF63829">
    <property type="entry name" value="Calcium-dependent phosphotriesterase"/>
    <property type="match status" value="1"/>
</dbReference>
<feature type="repeat" description="WD" evidence="3">
    <location>
        <begin position="261"/>
        <end position="300"/>
    </location>
</feature>
<dbReference type="SMART" id="SM00320">
    <property type="entry name" value="WD40"/>
    <property type="match status" value="4"/>
</dbReference>
<dbReference type="AGR" id="Xenbase:XB-GENE-1017162"/>
<dbReference type="CTD" id="108697344"/>
<feature type="repeat" description="WD" evidence="3">
    <location>
        <begin position="192"/>
        <end position="219"/>
    </location>
</feature>
<gene>
    <name evidence="6 7 8 9" type="primary">XB1017155.S</name>
</gene>
<reference evidence="6 7" key="1">
    <citation type="submission" date="2025-04" db="UniProtKB">
        <authorList>
            <consortium name="RefSeq"/>
        </authorList>
    </citation>
    <scope>IDENTIFICATION</scope>
    <source>
        <strain evidence="6 7">J_2021</strain>
        <tissue evidence="6 7">Erythrocytes</tissue>
    </source>
</reference>
<evidence type="ECO:0000256" key="2">
    <source>
        <dbReference type="ARBA" id="ARBA00022737"/>
    </source>
</evidence>
<dbReference type="RefSeq" id="XP_041426774.1">
    <property type="nucleotide sequence ID" value="XM_041570840.1"/>
</dbReference>
<dbReference type="InterPro" id="IPR001680">
    <property type="entry name" value="WD40_rpt"/>
</dbReference>
<dbReference type="GeneID" id="108697344"/>
<evidence type="ECO:0000313" key="6">
    <source>
        <dbReference type="RefSeq" id="XP_018082780.1"/>
    </source>
</evidence>
<dbReference type="Pfam" id="PF00400">
    <property type="entry name" value="WD40"/>
    <property type="match status" value="4"/>
</dbReference>